<evidence type="ECO:0000313" key="3">
    <source>
        <dbReference type="EMBL" id="MDQ0455076.1"/>
    </source>
</evidence>
<feature type="domain" description="Surface antigen" evidence="2">
    <location>
        <begin position="40"/>
        <end position="149"/>
    </location>
</feature>
<evidence type="ECO:0000259" key="2">
    <source>
        <dbReference type="Pfam" id="PF16998"/>
    </source>
</evidence>
<keyword evidence="1" id="KW-0812">Transmembrane</keyword>
<organism evidence="3 4">
    <name type="scientific">Rhizobium paknamense</name>
    <dbReference type="NCBI Taxonomy" id="1206817"/>
    <lineage>
        <taxon>Bacteria</taxon>
        <taxon>Pseudomonadati</taxon>
        <taxon>Pseudomonadota</taxon>
        <taxon>Alphaproteobacteria</taxon>
        <taxon>Hyphomicrobiales</taxon>
        <taxon>Rhizobiaceae</taxon>
        <taxon>Rhizobium/Agrobacterium group</taxon>
        <taxon>Rhizobium</taxon>
    </lineage>
</organism>
<dbReference type="RefSeq" id="WP_307157270.1">
    <property type="nucleotide sequence ID" value="NZ_JAUSWH010000003.1"/>
</dbReference>
<keyword evidence="4" id="KW-1185">Reference proteome</keyword>
<feature type="transmembrane region" description="Helical" evidence="1">
    <location>
        <begin position="21"/>
        <end position="39"/>
    </location>
</feature>
<comment type="caution">
    <text evidence="3">The sequence shown here is derived from an EMBL/GenBank/DDBJ whole genome shotgun (WGS) entry which is preliminary data.</text>
</comment>
<name>A0ABU0ICT7_9HYPH</name>
<protein>
    <recommendedName>
        <fullName evidence="2">Surface antigen domain-containing protein</fullName>
    </recommendedName>
</protein>
<evidence type="ECO:0000313" key="4">
    <source>
        <dbReference type="Proteomes" id="UP001235269"/>
    </source>
</evidence>
<dbReference type="Pfam" id="PF16998">
    <property type="entry name" value="17kDa_Anti_2"/>
    <property type="match status" value="1"/>
</dbReference>
<dbReference type="EMBL" id="JAUSWH010000003">
    <property type="protein sequence ID" value="MDQ0455076.1"/>
    <property type="molecule type" value="Genomic_DNA"/>
</dbReference>
<reference evidence="3 4" key="1">
    <citation type="submission" date="2023-07" db="EMBL/GenBank/DDBJ databases">
        <title>Genomic Encyclopedia of Type Strains, Phase IV (KMG-IV): sequencing the most valuable type-strain genomes for metagenomic binning, comparative biology and taxonomic classification.</title>
        <authorList>
            <person name="Goeker M."/>
        </authorList>
    </citation>
    <scope>NUCLEOTIDE SEQUENCE [LARGE SCALE GENOMIC DNA]</scope>
    <source>
        <strain evidence="3 4">DSM 100301</strain>
    </source>
</reference>
<gene>
    <name evidence="3" type="ORF">QO005_001406</name>
</gene>
<keyword evidence="1" id="KW-0472">Membrane</keyword>
<proteinExistence type="predicted"/>
<keyword evidence="1" id="KW-1133">Transmembrane helix</keyword>
<dbReference type="InterPro" id="IPR032635">
    <property type="entry name" value="Anti_2"/>
</dbReference>
<dbReference type="Proteomes" id="UP001235269">
    <property type="component" value="Unassembled WGS sequence"/>
</dbReference>
<evidence type="ECO:0000256" key="1">
    <source>
        <dbReference type="SAM" id="Phobius"/>
    </source>
</evidence>
<accession>A0ABU0ICT7</accession>
<sequence>MRDIAKPARGQKGRHAVRGQFVALGLLSLVLNGCVGGVMDLGGSPKVDRSISTATIPNSNEAEHRSDQDTVRNAVSSADIVKVGQTPLPWANASTGSAGVISTITEDHSNGVLCRTFVTSRHAYDGIAKFYGRTCLVGDGQWQLVNFDRQS</sequence>